<dbReference type="GO" id="GO:0031179">
    <property type="term" value="P:peptide modification"/>
    <property type="evidence" value="ECO:0007669"/>
    <property type="project" value="InterPro"/>
</dbReference>
<dbReference type="SMART" id="SM01260">
    <property type="entry name" value="LANC_like"/>
    <property type="match status" value="1"/>
</dbReference>
<gene>
    <name evidence="3" type="ORF">DGYR_LOCUS4982</name>
</gene>
<dbReference type="Pfam" id="PF05147">
    <property type="entry name" value="LANC_like"/>
    <property type="match status" value="1"/>
</dbReference>
<keyword evidence="2" id="KW-0479">Metal-binding</keyword>
<organism evidence="3 4">
    <name type="scientific">Dimorphilus gyrociliatus</name>
    <dbReference type="NCBI Taxonomy" id="2664684"/>
    <lineage>
        <taxon>Eukaryota</taxon>
        <taxon>Metazoa</taxon>
        <taxon>Spiralia</taxon>
        <taxon>Lophotrochozoa</taxon>
        <taxon>Annelida</taxon>
        <taxon>Polychaeta</taxon>
        <taxon>Polychaeta incertae sedis</taxon>
        <taxon>Dinophilidae</taxon>
        <taxon>Dimorphilus</taxon>
    </lineage>
</organism>
<dbReference type="Gene3D" id="1.50.10.10">
    <property type="match status" value="1"/>
</dbReference>
<dbReference type="GO" id="GO:0005975">
    <property type="term" value="P:carbohydrate metabolic process"/>
    <property type="evidence" value="ECO:0007669"/>
    <property type="project" value="InterPro"/>
</dbReference>
<dbReference type="AlphaFoldDB" id="A0A7I8VJE7"/>
<dbReference type="PRINTS" id="PR01951">
    <property type="entry name" value="LANCEUKARYTE"/>
</dbReference>
<dbReference type="GO" id="GO:0046872">
    <property type="term" value="F:metal ion binding"/>
    <property type="evidence" value="ECO:0007669"/>
    <property type="project" value="UniProtKB-KW"/>
</dbReference>
<feature type="binding site" evidence="2">
    <location>
        <position position="326"/>
    </location>
    <ligand>
        <name>Zn(2+)</name>
        <dbReference type="ChEBI" id="CHEBI:29105"/>
    </ligand>
</feature>
<evidence type="ECO:0000256" key="1">
    <source>
        <dbReference type="ARBA" id="ARBA00007179"/>
    </source>
</evidence>
<dbReference type="InterPro" id="IPR020464">
    <property type="entry name" value="LanC-like_prot_euk"/>
</dbReference>
<keyword evidence="4" id="KW-1185">Reference proteome</keyword>
<dbReference type="PANTHER" id="PTHR12736:SF21">
    <property type="entry name" value="LANC-LIKE PROTEIN 2"/>
    <property type="match status" value="1"/>
</dbReference>
<evidence type="ECO:0000313" key="4">
    <source>
        <dbReference type="Proteomes" id="UP000549394"/>
    </source>
</evidence>
<protein>
    <submittedName>
        <fullName evidence="3">DgyrCDS5245</fullName>
    </submittedName>
</protein>
<dbReference type="PRINTS" id="PR01950">
    <property type="entry name" value="LANCSUPER"/>
</dbReference>
<feature type="binding site" evidence="2">
    <location>
        <position position="279"/>
    </location>
    <ligand>
        <name>Zn(2+)</name>
        <dbReference type="ChEBI" id="CHEBI:29105"/>
    </ligand>
</feature>
<dbReference type="GO" id="GO:0005886">
    <property type="term" value="C:plasma membrane"/>
    <property type="evidence" value="ECO:0007669"/>
    <property type="project" value="TreeGrafter"/>
</dbReference>
<dbReference type="OrthoDB" id="10257263at2759"/>
<sequence length="403" mass="44893">MGKKIQSLDLTIGYNFLGILYSKNTLSDNKSICPQLTDDFLQKLNSCIGKLLYKLEKEYTGSNINWNDCSVYTGVSGIALLYVRLYDIGIRPDGLQTALKFVEPCLQKLKNAKASFLCGDSGPLCVAALVYKRLNNVDKYESCVNQLINLRAIAMKGDTPDEILSGRAGYLYSLLFIKERVTSVDEELIRSIVKEIVRSGRSYGDPDSLGVSLMFEWHGKRYLGAAHGVSGIISMLFKSGLVDSRQLSKEVDCLRALQFKSGNYPSSLPIGSDKLVHWCHGSPGFTFMFVEAYRKTGAECHLKSAVDCAESIWRMGLLRKGYGLCHGIAGNAYALLTVYQTTQDIKYLHRAAKFAEFCFDYGKHGCKQPDRPYSLFEGLAGTIYFLVELLEPMSAKFPSFDDV</sequence>
<comment type="caution">
    <text evidence="3">The sequence shown here is derived from an EMBL/GenBank/DDBJ whole genome shotgun (WGS) entry which is preliminary data.</text>
</comment>
<reference evidence="3 4" key="1">
    <citation type="submission" date="2020-08" db="EMBL/GenBank/DDBJ databases">
        <authorList>
            <person name="Hejnol A."/>
        </authorList>
    </citation>
    <scope>NUCLEOTIDE SEQUENCE [LARGE SCALE GENOMIC DNA]</scope>
</reference>
<evidence type="ECO:0000313" key="3">
    <source>
        <dbReference type="EMBL" id="CAD5116345.1"/>
    </source>
</evidence>
<accession>A0A7I8VJE7</accession>
<proteinExistence type="inferred from homology"/>
<keyword evidence="2" id="KW-0862">Zinc</keyword>
<name>A0A7I8VJE7_9ANNE</name>
<dbReference type="CDD" id="cd04794">
    <property type="entry name" value="euk_LANCL"/>
    <property type="match status" value="1"/>
</dbReference>
<dbReference type="EMBL" id="CAJFCJ010000006">
    <property type="protein sequence ID" value="CAD5116345.1"/>
    <property type="molecule type" value="Genomic_DNA"/>
</dbReference>
<dbReference type="SUPFAM" id="SSF158745">
    <property type="entry name" value="LanC-like"/>
    <property type="match status" value="1"/>
</dbReference>
<dbReference type="InterPro" id="IPR012341">
    <property type="entry name" value="6hp_glycosidase-like_sf"/>
</dbReference>
<evidence type="ECO:0000256" key="2">
    <source>
        <dbReference type="PIRSR" id="PIRSR607822-1"/>
    </source>
</evidence>
<dbReference type="PANTHER" id="PTHR12736">
    <property type="entry name" value="LANC-LIKE PROTEIN"/>
    <property type="match status" value="1"/>
</dbReference>
<comment type="similarity">
    <text evidence="1">Belongs to the LanC-like protein family.</text>
</comment>
<dbReference type="Proteomes" id="UP000549394">
    <property type="component" value="Unassembled WGS sequence"/>
</dbReference>
<dbReference type="InterPro" id="IPR007822">
    <property type="entry name" value="LANC-like"/>
</dbReference>
<feature type="binding site" evidence="2">
    <location>
        <position position="325"/>
    </location>
    <ligand>
        <name>Zn(2+)</name>
        <dbReference type="ChEBI" id="CHEBI:29105"/>
    </ligand>
</feature>